<comment type="subunit">
    <text evidence="4">Homotrimer.</text>
</comment>
<proteinExistence type="inferred from homology"/>
<accession>A0ABS2DIR5</accession>
<dbReference type="NCBIfam" id="NF004850">
    <property type="entry name" value="PRK06201.1"/>
    <property type="match status" value="1"/>
</dbReference>
<gene>
    <name evidence="13" type="ORF">JR050_09390</name>
</gene>
<reference evidence="13 14" key="1">
    <citation type="submission" date="2021-02" db="EMBL/GenBank/DDBJ databases">
        <title>Bacillus sp. RD4P76, an endophyte from a halophyte.</title>
        <authorList>
            <person name="Sun J.-Q."/>
        </authorList>
    </citation>
    <scope>NUCLEOTIDE SEQUENCE [LARGE SCALE GENOMIC DNA]</scope>
    <source>
        <strain evidence="13 14">RD4P76</strain>
    </source>
</reference>
<evidence type="ECO:0000256" key="9">
    <source>
        <dbReference type="ARBA" id="ARBA00029596"/>
    </source>
</evidence>
<evidence type="ECO:0000313" key="14">
    <source>
        <dbReference type="Proteomes" id="UP001518925"/>
    </source>
</evidence>
<evidence type="ECO:0000256" key="1">
    <source>
        <dbReference type="ARBA" id="ARBA00001342"/>
    </source>
</evidence>
<dbReference type="EC" id="4.1.3.17" evidence="5"/>
<dbReference type="RefSeq" id="WP_204203239.1">
    <property type="nucleotide sequence ID" value="NZ_JAFELM010000028.1"/>
</dbReference>
<keyword evidence="14" id="KW-1185">Reference proteome</keyword>
<name>A0ABS2DIR5_9BACI</name>
<dbReference type="Gene3D" id="3.50.30.40">
    <property type="entry name" value="Ribonuclease E inhibitor RraA/RraA-like"/>
    <property type="match status" value="1"/>
</dbReference>
<dbReference type="Pfam" id="PF03737">
    <property type="entry name" value="RraA-like"/>
    <property type="match status" value="1"/>
</dbReference>
<organism evidence="13 14">
    <name type="scientific">Bacillus suaedaesalsae</name>
    <dbReference type="NCBI Taxonomy" id="2810349"/>
    <lineage>
        <taxon>Bacteria</taxon>
        <taxon>Bacillati</taxon>
        <taxon>Bacillota</taxon>
        <taxon>Bacilli</taxon>
        <taxon>Bacillales</taxon>
        <taxon>Bacillaceae</taxon>
        <taxon>Bacillus</taxon>
    </lineage>
</organism>
<comment type="cofactor">
    <cofactor evidence="2">
        <name>a divalent metal cation</name>
        <dbReference type="ChEBI" id="CHEBI:60240"/>
    </cofactor>
</comment>
<comment type="function">
    <text evidence="8">Catalyzes the aldol cleavage of 4-hydroxy-4-methyl-2-oxoglutarate (HMG) into 2 molecules of pyruvate. Also contains a secondary oxaloacetate (OAA) decarboxylase activity due to the common pyruvate enolate transition state formed following C-C bond cleavage in the retro-aldol and decarboxylation reactions.</text>
</comment>
<evidence type="ECO:0000256" key="4">
    <source>
        <dbReference type="ARBA" id="ARBA00011233"/>
    </source>
</evidence>
<dbReference type="PANTHER" id="PTHR33254:SF4">
    <property type="entry name" value="4-HYDROXY-4-METHYL-2-OXOGLUTARATE ALDOLASE 3-RELATED"/>
    <property type="match status" value="1"/>
</dbReference>
<evidence type="ECO:0000313" key="13">
    <source>
        <dbReference type="EMBL" id="MBM6617880.1"/>
    </source>
</evidence>
<evidence type="ECO:0000256" key="5">
    <source>
        <dbReference type="ARBA" id="ARBA00012213"/>
    </source>
</evidence>
<comment type="catalytic activity">
    <reaction evidence="12">
        <text>oxaloacetate + H(+) = pyruvate + CO2</text>
        <dbReference type="Rhea" id="RHEA:15641"/>
        <dbReference type="ChEBI" id="CHEBI:15361"/>
        <dbReference type="ChEBI" id="CHEBI:15378"/>
        <dbReference type="ChEBI" id="CHEBI:16452"/>
        <dbReference type="ChEBI" id="CHEBI:16526"/>
        <dbReference type="EC" id="4.1.1.112"/>
    </reaction>
</comment>
<dbReference type="Proteomes" id="UP001518925">
    <property type="component" value="Unassembled WGS sequence"/>
</dbReference>
<dbReference type="EMBL" id="JAFELM010000028">
    <property type="protein sequence ID" value="MBM6617880.1"/>
    <property type="molecule type" value="Genomic_DNA"/>
</dbReference>
<dbReference type="PANTHER" id="PTHR33254">
    <property type="entry name" value="4-HYDROXY-4-METHYL-2-OXOGLUTARATE ALDOLASE 3-RELATED"/>
    <property type="match status" value="1"/>
</dbReference>
<comment type="catalytic activity">
    <reaction evidence="1">
        <text>4-hydroxy-4-methyl-2-oxoglutarate = 2 pyruvate</text>
        <dbReference type="Rhea" id="RHEA:22748"/>
        <dbReference type="ChEBI" id="CHEBI:15361"/>
        <dbReference type="ChEBI" id="CHEBI:58276"/>
        <dbReference type="EC" id="4.1.3.17"/>
    </reaction>
</comment>
<comment type="similarity">
    <text evidence="3">Belongs to the class II aldolase/RraA-like family.</text>
</comment>
<evidence type="ECO:0000256" key="11">
    <source>
        <dbReference type="ARBA" id="ARBA00032305"/>
    </source>
</evidence>
<evidence type="ECO:0000256" key="2">
    <source>
        <dbReference type="ARBA" id="ARBA00001968"/>
    </source>
</evidence>
<evidence type="ECO:0000256" key="8">
    <source>
        <dbReference type="ARBA" id="ARBA00025046"/>
    </source>
</evidence>
<dbReference type="SUPFAM" id="SSF89562">
    <property type="entry name" value="RraA-like"/>
    <property type="match status" value="1"/>
</dbReference>
<comment type="caution">
    <text evidence="13">The sequence shown here is derived from an EMBL/GenBank/DDBJ whole genome shotgun (WGS) entry which is preliminary data.</text>
</comment>
<dbReference type="EC" id="4.1.1.112" evidence="6"/>
<dbReference type="InterPro" id="IPR005493">
    <property type="entry name" value="RraA/RraA-like"/>
</dbReference>
<sequence length="225" mass="24267">MNLGFRILQRDRKASEELVSKFRDIPTTVISDCMNRMFSGGAHLRPFHNNGKLLGTALTVKTRPGDNLMVHKAIQLAEPGDVIVVDGGGEVTHAMIGEIMMRLAMKQGVNGFVINGAIRDSGVIAKESFPVYAKAVTHRGPYKDGPGEINVPISIAEMVIHPGDIVIGDEDGVVAVRPDHAEEIVKLAKERMLNEIEILASIDNGSYDGSAVDVLLRTKGCEGVD</sequence>
<evidence type="ECO:0000256" key="7">
    <source>
        <dbReference type="ARBA" id="ARBA00016549"/>
    </source>
</evidence>
<dbReference type="InterPro" id="IPR036704">
    <property type="entry name" value="RraA/RraA-like_sf"/>
</dbReference>
<evidence type="ECO:0000256" key="12">
    <source>
        <dbReference type="ARBA" id="ARBA00047973"/>
    </source>
</evidence>
<dbReference type="CDD" id="cd16841">
    <property type="entry name" value="RraA_family"/>
    <property type="match status" value="1"/>
</dbReference>
<protein>
    <recommendedName>
        <fullName evidence="7">Putative 4-hydroxy-4-methyl-2-oxoglutarate aldolase</fullName>
        <ecNumber evidence="6">4.1.1.112</ecNumber>
        <ecNumber evidence="5">4.1.3.17</ecNumber>
    </recommendedName>
    <alternativeName>
        <fullName evidence="11">Oxaloacetate decarboxylase</fullName>
    </alternativeName>
    <alternativeName>
        <fullName evidence="9">Regulator of ribonuclease activity homolog</fullName>
    </alternativeName>
    <alternativeName>
        <fullName evidence="10">RraA-like protein</fullName>
    </alternativeName>
</protein>
<evidence type="ECO:0000256" key="6">
    <source>
        <dbReference type="ARBA" id="ARBA00012947"/>
    </source>
</evidence>
<evidence type="ECO:0000256" key="10">
    <source>
        <dbReference type="ARBA" id="ARBA00030169"/>
    </source>
</evidence>
<evidence type="ECO:0000256" key="3">
    <source>
        <dbReference type="ARBA" id="ARBA00008621"/>
    </source>
</evidence>